<accession>A0ABD5P8J2</accession>
<dbReference type="RefSeq" id="WP_267622640.1">
    <property type="nucleotide sequence ID" value="NZ_JAODIW010000006.1"/>
</dbReference>
<keyword evidence="1" id="KW-0472">Membrane</keyword>
<feature type="transmembrane region" description="Helical" evidence="1">
    <location>
        <begin position="49"/>
        <end position="73"/>
    </location>
</feature>
<dbReference type="InterPro" id="IPR007403">
    <property type="entry name" value="DUF456"/>
</dbReference>
<proteinExistence type="predicted"/>
<protein>
    <submittedName>
        <fullName evidence="2">DUF456 domain-containing protein</fullName>
    </submittedName>
</protein>
<dbReference type="PANTHER" id="PTHR39165">
    <property type="entry name" value="IG HYPOTHETICAL 17883"/>
    <property type="match status" value="1"/>
</dbReference>
<dbReference type="Proteomes" id="UP001595921">
    <property type="component" value="Unassembled WGS sequence"/>
</dbReference>
<gene>
    <name evidence="2" type="ORF">ACFO0N_03810</name>
</gene>
<organism evidence="2 3">
    <name type="scientific">Halobium salinum</name>
    <dbReference type="NCBI Taxonomy" id="1364940"/>
    <lineage>
        <taxon>Archaea</taxon>
        <taxon>Methanobacteriati</taxon>
        <taxon>Methanobacteriota</taxon>
        <taxon>Stenosarchaea group</taxon>
        <taxon>Halobacteria</taxon>
        <taxon>Halobacteriales</taxon>
        <taxon>Haloferacaceae</taxon>
        <taxon>Halobium</taxon>
    </lineage>
</organism>
<feature type="transmembrane region" description="Helical" evidence="1">
    <location>
        <begin position="134"/>
        <end position="159"/>
    </location>
</feature>
<name>A0ABD5P8J2_9EURY</name>
<keyword evidence="1" id="KW-0812">Transmembrane</keyword>
<keyword evidence="1" id="KW-1133">Transmembrane helix</keyword>
<evidence type="ECO:0000256" key="1">
    <source>
        <dbReference type="SAM" id="Phobius"/>
    </source>
</evidence>
<evidence type="ECO:0000313" key="3">
    <source>
        <dbReference type="Proteomes" id="UP001595921"/>
    </source>
</evidence>
<dbReference type="AlphaFoldDB" id="A0ABD5P8J2"/>
<reference evidence="2 3" key="1">
    <citation type="journal article" date="2019" name="Int. J. Syst. Evol. Microbiol.">
        <title>The Global Catalogue of Microorganisms (GCM) 10K type strain sequencing project: providing services to taxonomists for standard genome sequencing and annotation.</title>
        <authorList>
            <consortium name="The Broad Institute Genomics Platform"/>
            <consortium name="The Broad Institute Genome Sequencing Center for Infectious Disease"/>
            <person name="Wu L."/>
            <person name="Ma J."/>
        </authorList>
    </citation>
    <scope>NUCLEOTIDE SEQUENCE [LARGE SCALE GENOMIC DNA]</scope>
    <source>
        <strain evidence="2 3">CGMCC 1.12553</strain>
    </source>
</reference>
<comment type="caution">
    <text evidence="2">The sequence shown here is derived from an EMBL/GenBank/DDBJ whole genome shotgun (WGS) entry which is preliminary data.</text>
</comment>
<evidence type="ECO:0000313" key="2">
    <source>
        <dbReference type="EMBL" id="MFC4357073.1"/>
    </source>
</evidence>
<keyword evidence="3" id="KW-1185">Reference proteome</keyword>
<feature type="transmembrane region" description="Helical" evidence="1">
    <location>
        <begin position="85"/>
        <end position="114"/>
    </location>
</feature>
<dbReference type="EMBL" id="JBHSDS010000003">
    <property type="protein sequence ID" value="MFC4357073.1"/>
    <property type="molecule type" value="Genomic_DNA"/>
</dbReference>
<sequence>MADLLVLVAFALLVLGVVGSVVPGLPGALASLAGVGLYWYTRGFADPSLPVLVVLLAVGLAAAVVEFAGGAVAARAGGASTRTTVLATLVGLVLALVTGPVGLVAGVAGTVFAVEFARNDDADASARTALYATVGVLASTAVQALLTLSMLGAMVLVYVY</sequence>
<dbReference type="PANTHER" id="PTHR39165:SF1">
    <property type="entry name" value="DUF456 DOMAIN-CONTAINING PROTEIN"/>
    <property type="match status" value="1"/>
</dbReference>
<dbReference type="Pfam" id="PF04306">
    <property type="entry name" value="DUF456"/>
    <property type="match status" value="1"/>
</dbReference>